<dbReference type="Proteomes" id="UP001165082">
    <property type="component" value="Unassembled WGS sequence"/>
</dbReference>
<gene>
    <name evidence="7" type="ORF">TrRE_jg9225</name>
</gene>
<feature type="compositionally biased region" description="Basic residues" evidence="5">
    <location>
        <begin position="368"/>
        <end position="388"/>
    </location>
</feature>
<evidence type="ECO:0000256" key="3">
    <source>
        <dbReference type="ARBA" id="ARBA00023242"/>
    </source>
</evidence>
<comment type="subcellular location">
    <subcellularLocation>
        <location evidence="1">Nucleus</location>
    </subcellularLocation>
</comment>
<keyword evidence="3" id="KW-0539">Nucleus</keyword>
<evidence type="ECO:0000256" key="5">
    <source>
        <dbReference type="SAM" id="MobiDB-lite"/>
    </source>
</evidence>
<protein>
    <recommendedName>
        <fullName evidence="6">DNA endonuclease activator Ctp1 C-terminal domain-containing protein</fullName>
    </recommendedName>
</protein>
<feature type="region of interest" description="Disordered" evidence="5">
    <location>
        <begin position="210"/>
        <end position="268"/>
    </location>
</feature>
<feature type="region of interest" description="Disordered" evidence="5">
    <location>
        <begin position="362"/>
        <end position="405"/>
    </location>
</feature>
<dbReference type="GO" id="GO:0005634">
    <property type="term" value="C:nucleus"/>
    <property type="evidence" value="ECO:0007669"/>
    <property type="project" value="UniProtKB-SubCell"/>
</dbReference>
<dbReference type="AlphaFoldDB" id="A0A9W7L635"/>
<evidence type="ECO:0000256" key="4">
    <source>
        <dbReference type="SAM" id="Coils"/>
    </source>
</evidence>
<feature type="compositionally biased region" description="Basic and acidic residues" evidence="5">
    <location>
        <begin position="165"/>
        <end position="175"/>
    </location>
</feature>
<evidence type="ECO:0000313" key="7">
    <source>
        <dbReference type="EMBL" id="GMI32787.1"/>
    </source>
</evidence>
<comment type="caution">
    <text evidence="7">The sequence shown here is derived from an EMBL/GenBank/DDBJ whole genome shotgun (WGS) entry which is preliminary data.</text>
</comment>
<name>A0A9W7L635_9STRA</name>
<feature type="compositionally biased region" description="Gly residues" evidence="5">
    <location>
        <begin position="176"/>
        <end position="189"/>
    </location>
</feature>
<dbReference type="PANTHER" id="PTHR15107">
    <property type="entry name" value="RETINOBLASTOMA BINDING PROTEIN 8"/>
    <property type="match status" value="1"/>
</dbReference>
<evidence type="ECO:0000256" key="1">
    <source>
        <dbReference type="ARBA" id="ARBA00004123"/>
    </source>
</evidence>
<dbReference type="InterPro" id="IPR013882">
    <property type="entry name" value="Ctp1_C"/>
</dbReference>
<dbReference type="Pfam" id="PF08573">
    <property type="entry name" value="SAE2"/>
    <property type="match status" value="2"/>
</dbReference>
<accession>A0A9W7L635</accession>
<feature type="compositionally biased region" description="Low complexity" evidence="5">
    <location>
        <begin position="250"/>
        <end position="261"/>
    </location>
</feature>
<keyword evidence="8" id="KW-1185">Reference proteome</keyword>
<feature type="region of interest" description="Disordered" evidence="5">
    <location>
        <begin position="82"/>
        <end position="136"/>
    </location>
</feature>
<evidence type="ECO:0000259" key="6">
    <source>
        <dbReference type="Pfam" id="PF08573"/>
    </source>
</evidence>
<keyword evidence="2" id="KW-0227">DNA damage</keyword>
<feature type="domain" description="DNA endonuclease activator Ctp1 C-terminal" evidence="6">
    <location>
        <begin position="269"/>
        <end position="300"/>
    </location>
</feature>
<feature type="compositionally biased region" description="Polar residues" evidence="5">
    <location>
        <begin position="114"/>
        <end position="126"/>
    </location>
</feature>
<evidence type="ECO:0000256" key="2">
    <source>
        <dbReference type="ARBA" id="ARBA00022763"/>
    </source>
</evidence>
<dbReference type="InterPro" id="IPR033316">
    <property type="entry name" value="RBBP8-like"/>
</dbReference>
<feature type="compositionally biased region" description="Low complexity" evidence="5">
    <location>
        <begin position="213"/>
        <end position="238"/>
    </location>
</feature>
<feature type="compositionally biased region" description="Low complexity" evidence="5">
    <location>
        <begin position="92"/>
        <end position="106"/>
    </location>
</feature>
<feature type="coiled-coil region" evidence="4">
    <location>
        <begin position="30"/>
        <end position="57"/>
    </location>
</feature>
<dbReference type="OrthoDB" id="79762at2759"/>
<proteinExistence type="predicted"/>
<feature type="domain" description="DNA endonuclease activator Ctp1 C-terminal" evidence="6">
    <location>
        <begin position="308"/>
        <end position="337"/>
    </location>
</feature>
<dbReference type="GO" id="GO:0010792">
    <property type="term" value="P:DNA double-strand break processing involved in repair via single-strand annealing"/>
    <property type="evidence" value="ECO:0007669"/>
    <property type="project" value="TreeGrafter"/>
</dbReference>
<dbReference type="PANTHER" id="PTHR15107:SF0">
    <property type="entry name" value="DNA ENDONUCLEASE ACTIVATOR CTP1 C-TERMINAL DOMAIN-CONTAINING PROTEIN"/>
    <property type="match status" value="1"/>
</dbReference>
<evidence type="ECO:0000313" key="8">
    <source>
        <dbReference type="Proteomes" id="UP001165082"/>
    </source>
</evidence>
<dbReference type="GO" id="GO:0003684">
    <property type="term" value="F:damaged DNA binding"/>
    <property type="evidence" value="ECO:0007669"/>
    <property type="project" value="TreeGrafter"/>
</dbReference>
<reference evidence="7" key="1">
    <citation type="submission" date="2022-07" db="EMBL/GenBank/DDBJ databases">
        <title>Genome analysis of Parmales, a sister group of diatoms, reveals the evolutionary specialization of diatoms from phago-mixotrophs to photoautotrophs.</title>
        <authorList>
            <person name="Ban H."/>
            <person name="Sato S."/>
            <person name="Yoshikawa S."/>
            <person name="Kazumasa Y."/>
            <person name="Nakamura Y."/>
            <person name="Ichinomiya M."/>
            <person name="Saitoh K."/>
            <person name="Sato N."/>
            <person name="Blanc-Mathieu R."/>
            <person name="Endo H."/>
            <person name="Kuwata A."/>
            <person name="Ogata H."/>
        </authorList>
    </citation>
    <scope>NUCLEOTIDE SEQUENCE</scope>
</reference>
<feature type="region of interest" description="Disordered" evidence="5">
    <location>
        <begin position="153"/>
        <end position="195"/>
    </location>
</feature>
<sequence>MDSTSVGGSRDAEGEEILCHQLQILVRSYCERHLNEIDMLRSRVKELEDEKGALVAKLHKWKKGLGVWVERTLHKYGGKINPADLPDLNEGSQESNSSQSQKSSHSTVPESLPGSDSCTRKPLSSQESEETMIGSAGIRHDYDVGLGGLSYEENLDDVDVGGGKKNMDKRIRGQGDGEAGGGSGGGPGRGSDRGLGAVLCREVGAGAGTISKAPTTTTTFTTTSTTASTTTPTTPSSARRALPANPYATSSRPPSNFSSNPYANSGGTKFKEVVRGKEARKRMHGQICEECRLFFEAVAKDSNGVFDAESMVQSCSRHKTNWKNATQTPPDFWEMDFIDERENEENEGNRFTTGLGGVVLETPVKQPIFKRKSRGSSSEKKKRKHRKTPKAESKRMKFTADSQED</sequence>
<keyword evidence="4" id="KW-0175">Coiled coil</keyword>
<dbReference type="EMBL" id="BRXZ01007715">
    <property type="protein sequence ID" value="GMI32787.1"/>
    <property type="molecule type" value="Genomic_DNA"/>
</dbReference>
<organism evidence="7 8">
    <name type="scientific">Triparma retinervis</name>
    <dbReference type="NCBI Taxonomy" id="2557542"/>
    <lineage>
        <taxon>Eukaryota</taxon>
        <taxon>Sar</taxon>
        <taxon>Stramenopiles</taxon>
        <taxon>Ochrophyta</taxon>
        <taxon>Bolidophyceae</taxon>
        <taxon>Parmales</taxon>
        <taxon>Triparmaceae</taxon>
        <taxon>Triparma</taxon>
    </lineage>
</organism>